<dbReference type="SUPFAM" id="SSF53335">
    <property type="entry name" value="S-adenosyl-L-methionine-dependent methyltransferases"/>
    <property type="match status" value="1"/>
</dbReference>
<dbReference type="InterPro" id="IPR041698">
    <property type="entry name" value="Methyltransf_25"/>
</dbReference>
<dbReference type="AlphaFoldDB" id="A0A4Z0UZR7"/>
<dbReference type="InterPro" id="IPR029063">
    <property type="entry name" value="SAM-dependent_MTases_sf"/>
</dbReference>
<dbReference type="GeneID" id="82150193"/>
<dbReference type="Gene3D" id="3.40.50.150">
    <property type="entry name" value="Vaccinia Virus protein VP39"/>
    <property type="match status" value="1"/>
</dbReference>
<comment type="caution">
    <text evidence="3">The sequence shown here is derived from an EMBL/GenBank/DDBJ whole genome shotgun (WGS) entry which is preliminary data.</text>
</comment>
<dbReference type="EMBL" id="SJSA01000002">
    <property type="protein sequence ID" value="TGG36272.1"/>
    <property type="molecule type" value="Genomic_DNA"/>
</dbReference>
<protein>
    <submittedName>
        <fullName evidence="3">Class I SAM-dependent methyltransferase</fullName>
    </submittedName>
</protein>
<dbReference type="Pfam" id="PF13649">
    <property type="entry name" value="Methyltransf_25"/>
    <property type="match status" value="1"/>
</dbReference>
<proteinExistence type="predicted"/>
<feature type="domain" description="Methyltransferase" evidence="2">
    <location>
        <begin position="39"/>
        <end position="131"/>
    </location>
</feature>
<dbReference type="Proteomes" id="UP000297635">
    <property type="component" value="Unassembled WGS sequence"/>
</dbReference>
<evidence type="ECO:0000313" key="3">
    <source>
        <dbReference type="EMBL" id="TGG36272.1"/>
    </source>
</evidence>
<dbReference type="GO" id="GO:0032259">
    <property type="term" value="P:methylation"/>
    <property type="evidence" value="ECO:0007669"/>
    <property type="project" value="UniProtKB-KW"/>
</dbReference>
<reference evidence="3 4" key="1">
    <citation type="submission" date="2019-02" db="EMBL/GenBank/DDBJ databases">
        <title>Isolation and identification of novel species under the genus Muribaculum.</title>
        <authorList>
            <person name="Miyake S."/>
            <person name="Ding Y."/>
            <person name="Low A."/>
            <person name="Soh M."/>
            <person name="Seedorf H."/>
        </authorList>
    </citation>
    <scope>NUCLEOTIDE SEQUENCE [LARGE SCALE GENOMIC DNA]</scope>
    <source>
        <strain evidence="3 4">TLL-A3</strain>
    </source>
</reference>
<evidence type="ECO:0000256" key="1">
    <source>
        <dbReference type="ARBA" id="ARBA00022679"/>
    </source>
</evidence>
<dbReference type="GO" id="GO:0008168">
    <property type="term" value="F:methyltransferase activity"/>
    <property type="evidence" value="ECO:0007669"/>
    <property type="project" value="UniProtKB-KW"/>
</dbReference>
<dbReference type="PANTHER" id="PTHR43861">
    <property type="entry name" value="TRANS-ACONITATE 2-METHYLTRANSFERASE-RELATED"/>
    <property type="match status" value="1"/>
</dbReference>
<accession>A0A4Z0UZR7</accession>
<dbReference type="RefSeq" id="WP_135472013.1">
    <property type="nucleotide sequence ID" value="NZ_CASLKP010000001.1"/>
</dbReference>
<organism evidence="3 4">
    <name type="scientific">Duncaniella freteri</name>
    <dbReference type="NCBI Taxonomy" id="2530391"/>
    <lineage>
        <taxon>Bacteria</taxon>
        <taxon>Pseudomonadati</taxon>
        <taxon>Bacteroidota</taxon>
        <taxon>Bacteroidia</taxon>
        <taxon>Bacteroidales</taxon>
        <taxon>Muribaculaceae</taxon>
        <taxon>Duncaniella</taxon>
    </lineage>
</organism>
<keyword evidence="1 3" id="KW-0808">Transferase</keyword>
<evidence type="ECO:0000313" key="4">
    <source>
        <dbReference type="Proteomes" id="UP000297635"/>
    </source>
</evidence>
<keyword evidence="4" id="KW-1185">Reference proteome</keyword>
<dbReference type="CDD" id="cd02440">
    <property type="entry name" value="AdoMet_MTases"/>
    <property type="match status" value="1"/>
</dbReference>
<sequence length="274" mass="31585">MQKRHIDRLQYFRELAQTSERYFMPYIKDFLDMAGPISILEVGCGDGGNLLHFAKRGYEVVGVDISANRINDAKSFFEQENANAKFICSDILKLNGYKSYFDLVICHDVIEHIGNKQEMLSRIECFLKPKGLLFIGFPAWQMPFGGHQQICHSKLLSITPFFHMLPQCLYKYILSLGGENVECINELLSIKSTKITIELFEKIVAQTSFDIVDRRLYFVNPHYEVKFGLKPRRLLKPLSEMPYIRNFFSTSCFYILKKSSAMDSASSHTGRSVQ</sequence>
<name>A0A4Z0UZR7_9BACT</name>
<keyword evidence="3" id="KW-0489">Methyltransferase</keyword>
<gene>
    <name evidence="3" type="ORF">EZ315_10385</name>
</gene>
<evidence type="ECO:0000259" key="2">
    <source>
        <dbReference type="Pfam" id="PF13649"/>
    </source>
</evidence>